<organism evidence="5 6">
    <name type="scientific">Actinomadura bangladeshensis</name>
    <dbReference type="NCBI Taxonomy" id="453573"/>
    <lineage>
        <taxon>Bacteria</taxon>
        <taxon>Bacillati</taxon>
        <taxon>Actinomycetota</taxon>
        <taxon>Actinomycetes</taxon>
        <taxon>Streptosporangiales</taxon>
        <taxon>Thermomonosporaceae</taxon>
        <taxon>Actinomadura</taxon>
    </lineage>
</organism>
<dbReference type="Gene3D" id="3.20.20.70">
    <property type="entry name" value="Aldolase class I"/>
    <property type="match status" value="1"/>
</dbReference>
<feature type="compositionally biased region" description="Basic and acidic residues" evidence="2">
    <location>
        <begin position="338"/>
        <end position="347"/>
    </location>
</feature>
<dbReference type="EC" id="2.5.1.54" evidence="5"/>
<dbReference type="Pfam" id="PF00793">
    <property type="entry name" value="DAHP_synth_1"/>
    <property type="match status" value="1"/>
</dbReference>
<evidence type="ECO:0000256" key="1">
    <source>
        <dbReference type="ARBA" id="ARBA00022679"/>
    </source>
</evidence>
<dbReference type="InterPro" id="IPR013785">
    <property type="entry name" value="Aldolase_TIM"/>
</dbReference>
<dbReference type="SUPFAM" id="SSF51569">
    <property type="entry name" value="Aldolase"/>
    <property type="match status" value="1"/>
</dbReference>
<dbReference type="PANTHER" id="PTHR43018">
    <property type="entry name" value="PHOSPHO-2-DEHYDRO-3-DEOXYHEPTONATE ALDOLASE"/>
    <property type="match status" value="1"/>
</dbReference>
<accession>A0A6L9QHK6</accession>
<dbReference type="NCBIfam" id="NF006421">
    <property type="entry name" value="PRK08673.1"/>
    <property type="match status" value="1"/>
</dbReference>
<evidence type="ECO:0000313" key="5">
    <source>
        <dbReference type="EMBL" id="NEA24949.1"/>
    </source>
</evidence>
<sequence length="366" mass="38744">MIVVMSPGATETEVDKVVQEIIKAGGEPFVSRGASRTIIGLAEDVDEPGLRMLPGVADVVRITAPFKLVSREHRPARSVVTVAGVPIGPDHLTLIGGPCAVETPEQTMAAALMAKNAGAQLLRGGAFKARTSPYSFQGLGERGLRILDEVRAETGMPIVTEVVDPESVDLVAKYADMLQIGTRNMQNFTLLQAVGGASRPVLLKRGMSSTIEEWLMAAEYIAQRGNLDIVLCERGIRTFERTTRNTLDVSAIPLAQKLSHLPVIADPSHSAGRRDLVLPLSRAAIAAGADGLLVDVHPNPETALCDGAQALTDTDLKALATATTALAALTHRIAPTPPHERCEHDCEPESAGDAAGQRQQGSGTER</sequence>
<dbReference type="NCBIfam" id="TIGR01361">
    <property type="entry name" value="DAHP_synth_Bsub"/>
    <property type="match status" value="1"/>
</dbReference>
<dbReference type="InterPro" id="IPR006218">
    <property type="entry name" value="DAHP1/KDSA"/>
</dbReference>
<dbReference type="GO" id="GO:0003849">
    <property type="term" value="F:3-deoxy-7-phosphoheptulonate synthase activity"/>
    <property type="evidence" value="ECO:0007669"/>
    <property type="project" value="UniProtKB-EC"/>
</dbReference>
<dbReference type="InterPro" id="IPR041071">
    <property type="entry name" value="DAHP_snth_FXD"/>
</dbReference>
<protein>
    <submittedName>
        <fullName evidence="5">3-deoxy-7-phosphoheptulonate synthase</fullName>
        <ecNumber evidence="5">2.5.1.54</ecNumber>
    </submittedName>
</protein>
<evidence type="ECO:0000259" key="3">
    <source>
        <dbReference type="Pfam" id="PF00793"/>
    </source>
</evidence>
<dbReference type="GO" id="GO:0009073">
    <property type="term" value="P:aromatic amino acid family biosynthetic process"/>
    <property type="evidence" value="ECO:0007669"/>
    <property type="project" value="InterPro"/>
</dbReference>
<evidence type="ECO:0000313" key="6">
    <source>
        <dbReference type="Proteomes" id="UP000475532"/>
    </source>
</evidence>
<evidence type="ECO:0000256" key="2">
    <source>
        <dbReference type="SAM" id="MobiDB-lite"/>
    </source>
</evidence>
<dbReference type="EMBL" id="JAAGLI010000536">
    <property type="protein sequence ID" value="NEA24949.1"/>
    <property type="molecule type" value="Genomic_DNA"/>
</dbReference>
<dbReference type="InterPro" id="IPR006268">
    <property type="entry name" value="DAHP_syn_2"/>
</dbReference>
<dbReference type="NCBIfam" id="NF009239">
    <property type="entry name" value="PRK12595.1"/>
    <property type="match status" value="1"/>
</dbReference>
<keyword evidence="1 5" id="KW-0808">Transferase</keyword>
<feature type="compositionally biased region" description="Polar residues" evidence="2">
    <location>
        <begin position="357"/>
        <end position="366"/>
    </location>
</feature>
<dbReference type="AlphaFoldDB" id="A0A6L9QHK6"/>
<dbReference type="PANTHER" id="PTHR43018:SF1">
    <property type="entry name" value="PROTEIN AROA(G)"/>
    <property type="match status" value="1"/>
</dbReference>
<feature type="region of interest" description="Disordered" evidence="2">
    <location>
        <begin position="336"/>
        <end position="366"/>
    </location>
</feature>
<gene>
    <name evidence="5" type="primary">aroF</name>
    <name evidence="5" type="ORF">G3I70_21015</name>
</gene>
<proteinExistence type="predicted"/>
<feature type="domain" description="DAHP synthetase I/KDSA" evidence="3">
    <location>
        <begin position="84"/>
        <end position="324"/>
    </location>
</feature>
<reference evidence="5 6" key="1">
    <citation type="submission" date="2020-01" db="EMBL/GenBank/DDBJ databases">
        <title>Insect and environment-associated Actinomycetes.</title>
        <authorList>
            <person name="Currrie C."/>
            <person name="Chevrette M."/>
            <person name="Carlson C."/>
            <person name="Stubbendieck R."/>
            <person name="Wendt-Pienkowski E."/>
        </authorList>
    </citation>
    <scope>NUCLEOTIDE SEQUENCE [LARGE SCALE GENOMIC DNA]</scope>
    <source>
        <strain evidence="5 6">SID10258</strain>
    </source>
</reference>
<feature type="domain" description="DAHP synthase ferredoxin-like" evidence="4">
    <location>
        <begin position="1"/>
        <end position="63"/>
    </location>
</feature>
<dbReference type="InterPro" id="IPR052899">
    <property type="entry name" value="Class-I_DAHP_synthase"/>
</dbReference>
<dbReference type="Gene3D" id="3.30.70.1140">
    <property type="entry name" value="Phospho-2-dehydro-3-deoxyheptonate aldolase, domain 1"/>
    <property type="match status" value="1"/>
</dbReference>
<evidence type="ECO:0000259" key="4">
    <source>
        <dbReference type="Pfam" id="PF18152"/>
    </source>
</evidence>
<comment type="caution">
    <text evidence="5">The sequence shown here is derived from an EMBL/GenBank/DDBJ whole genome shotgun (WGS) entry which is preliminary data.</text>
</comment>
<name>A0A6L9QHK6_9ACTN</name>
<dbReference type="GO" id="GO:0016832">
    <property type="term" value="F:aldehyde-lyase activity"/>
    <property type="evidence" value="ECO:0007669"/>
    <property type="project" value="InterPro"/>
</dbReference>
<dbReference type="Proteomes" id="UP000475532">
    <property type="component" value="Unassembled WGS sequence"/>
</dbReference>
<dbReference type="RefSeq" id="WP_163058479.1">
    <property type="nucleotide sequence ID" value="NZ_JAAGLI010000536.1"/>
</dbReference>
<dbReference type="Pfam" id="PF18152">
    <property type="entry name" value="DAHP_snth_FXD"/>
    <property type="match status" value="1"/>
</dbReference>